<dbReference type="AlphaFoldDB" id="F4LJL6"/>
<keyword evidence="2" id="KW-1003">Cell membrane</keyword>
<dbReference type="GO" id="GO:0005886">
    <property type="term" value="C:plasma membrane"/>
    <property type="evidence" value="ECO:0007669"/>
    <property type="project" value="UniProtKB-SubCell"/>
</dbReference>
<evidence type="ECO:0000256" key="1">
    <source>
        <dbReference type="ARBA" id="ARBA00004651"/>
    </source>
</evidence>
<feature type="transmembrane region" description="Helical" evidence="8">
    <location>
        <begin position="178"/>
        <end position="195"/>
    </location>
</feature>
<reference evidence="10" key="1">
    <citation type="submission" date="2011-04" db="EMBL/GenBank/DDBJ databases">
        <title>The complete genome of Treponema brennaborense DSM 12168.</title>
        <authorList>
            <person name="Lucas S."/>
            <person name="Han J."/>
            <person name="Lapidus A."/>
            <person name="Bruce D."/>
            <person name="Goodwin L."/>
            <person name="Pitluck S."/>
            <person name="Peters L."/>
            <person name="Kyrpides N."/>
            <person name="Mavromatis K."/>
            <person name="Ivanova N."/>
            <person name="Mikhailova N."/>
            <person name="Pagani I."/>
            <person name="Teshima H."/>
            <person name="Detter J.C."/>
            <person name="Tapia R."/>
            <person name="Han C."/>
            <person name="Land M."/>
            <person name="Hauser L."/>
            <person name="Markowitz V."/>
            <person name="Cheng J.-F."/>
            <person name="Hugenholtz P."/>
            <person name="Woyke T."/>
            <person name="Wu D."/>
            <person name="Gronow S."/>
            <person name="Wellnitz S."/>
            <person name="Brambilla E."/>
            <person name="Klenk H.-P."/>
            <person name="Eisen J.A."/>
        </authorList>
    </citation>
    <scope>NUCLEOTIDE SEQUENCE [LARGE SCALE GENOMIC DNA]</scope>
    <source>
        <strain evidence="10">DSM 12168 / CIP 105900 / DD5/3</strain>
    </source>
</reference>
<dbReference type="GO" id="GO:0071555">
    <property type="term" value="P:cell wall organization"/>
    <property type="evidence" value="ECO:0007669"/>
    <property type="project" value="TreeGrafter"/>
</dbReference>
<feature type="transmembrane region" description="Helical" evidence="8">
    <location>
        <begin position="310"/>
        <end position="329"/>
    </location>
</feature>
<dbReference type="OrthoDB" id="9783652at2"/>
<dbReference type="GO" id="GO:0046872">
    <property type="term" value="F:metal ion binding"/>
    <property type="evidence" value="ECO:0007669"/>
    <property type="project" value="UniProtKB-KW"/>
</dbReference>
<feature type="transmembrane region" description="Helical" evidence="8">
    <location>
        <begin position="70"/>
        <end position="89"/>
    </location>
</feature>
<dbReference type="STRING" id="906968.Trebr_0975"/>
<evidence type="ECO:0000256" key="3">
    <source>
        <dbReference type="ARBA" id="ARBA00022679"/>
    </source>
</evidence>
<dbReference type="GO" id="GO:0009103">
    <property type="term" value="P:lipopolysaccharide biosynthetic process"/>
    <property type="evidence" value="ECO:0007669"/>
    <property type="project" value="TreeGrafter"/>
</dbReference>
<keyword evidence="5 8" id="KW-1133">Transmembrane helix</keyword>
<feature type="binding site" evidence="7">
    <location>
        <position position="206"/>
    </location>
    <ligand>
        <name>Mg(2+)</name>
        <dbReference type="ChEBI" id="CHEBI:18420"/>
    </ligand>
</feature>
<feature type="transmembrane region" description="Helical" evidence="8">
    <location>
        <begin position="45"/>
        <end position="64"/>
    </location>
</feature>
<evidence type="ECO:0000313" key="9">
    <source>
        <dbReference type="EMBL" id="AEE16411.1"/>
    </source>
</evidence>
<evidence type="ECO:0000256" key="5">
    <source>
        <dbReference type="ARBA" id="ARBA00022989"/>
    </source>
</evidence>
<dbReference type="EMBL" id="CP002696">
    <property type="protein sequence ID" value="AEE16411.1"/>
    <property type="molecule type" value="Genomic_DNA"/>
</dbReference>
<name>F4LJL6_TREBD</name>
<evidence type="ECO:0000256" key="4">
    <source>
        <dbReference type="ARBA" id="ARBA00022692"/>
    </source>
</evidence>
<sequence length="345" mass="38604">MYIFICSAFVISVLLIPIIIFLCKKHGWYDSLSERKIHTEKIPRLGGAGFVTAFVVSSVLYFYFECNLSILSLIPFIVSSLLIFIFGVIDDFKDLSAKFKLLVQIIAALIMILNGYHFTNLGSFQFGPFGYIITFVWFIGVINAFNLIDGVDALCGGLSSFILITLGVIYMRAGRSETAALCFILTAAVCGFLVYNKPKAKIFMGDGGSQFLGFMVAALPLFPASPAVEHNKMLIAGLLVSIPVLDTIAAVWRRKREHVPFFTPDRRHLHHKLMNMGYTPVSILVLLYAIQIGICCIVLIALWCKGLRETFILIGGYCIMFVFFAIIHYTHRAVTRKKNEHEDTP</sequence>
<protein>
    <submittedName>
        <fullName evidence="9">Glycosyl transferase, family 4, conserved region-containing protein</fullName>
    </submittedName>
</protein>
<feature type="transmembrane region" description="Helical" evidence="8">
    <location>
        <begin position="6"/>
        <end position="24"/>
    </location>
</feature>
<dbReference type="eggNOG" id="COG0472">
    <property type="taxonomic scope" value="Bacteria"/>
</dbReference>
<dbReference type="Pfam" id="PF00953">
    <property type="entry name" value="Glycos_transf_4"/>
    <property type="match status" value="1"/>
</dbReference>
<comment type="subcellular location">
    <subcellularLocation>
        <location evidence="1">Cell membrane</location>
        <topology evidence="1">Multi-pass membrane protein</topology>
    </subcellularLocation>
</comment>
<dbReference type="RefSeq" id="WP_013758130.1">
    <property type="nucleotide sequence ID" value="NC_015500.1"/>
</dbReference>
<dbReference type="HOGENOM" id="CLU_023982_2_4_12"/>
<evidence type="ECO:0000313" key="10">
    <source>
        <dbReference type="Proteomes" id="UP000006546"/>
    </source>
</evidence>
<keyword evidence="4 8" id="KW-0812">Transmembrane</keyword>
<evidence type="ECO:0000256" key="2">
    <source>
        <dbReference type="ARBA" id="ARBA00022475"/>
    </source>
</evidence>
<organism evidence="9 10">
    <name type="scientific">Treponema brennaborense (strain DSM 12168 / CIP 105900 / DD5/3)</name>
    <dbReference type="NCBI Taxonomy" id="906968"/>
    <lineage>
        <taxon>Bacteria</taxon>
        <taxon>Pseudomonadati</taxon>
        <taxon>Spirochaetota</taxon>
        <taxon>Spirochaetia</taxon>
        <taxon>Spirochaetales</taxon>
        <taxon>Treponemataceae</taxon>
        <taxon>Treponema</taxon>
    </lineage>
</organism>
<keyword evidence="3 9" id="KW-0808">Transferase</keyword>
<feature type="transmembrane region" description="Helical" evidence="8">
    <location>
        <begin position="202"/>
        <end position="222"/>
    </location>
</feature>
<dbReference type="KEGG" id="tbe:Trebr_0975"/>
<evidence type="ECO:0000256" key="6">
    <source>
        <dbReference type="ARBA" id="ARBA00023136"/>
    </source>
</evidence>
<dbReference type="CDD" id="cd06853">
    <property type="entry name" value="GT_WecA_like"/>
    <property type="match status" value="1"/>
</dbReference>
<dbReference type="PANTHER" id="PTHR22926">
    <property type="entry name" value="PHOSPHO-N-ACETYLMURAMOYL-PENTAPEPTIDE-TRANSFERASE"/>
    <property type="match status" value="1"/>
</dbReference>
<evidence type="ECO:0000256" key="7">
    <source>
        <dbReference type="PIRSR" id="PIRSR600715-1"/>
    </source>
</evidence>
<feature type="transmembrane region" description="Helical" evidence="8">
    <location>
        <begin position="124"/>
        <end position="146"/>
    </location>
</feature>
<keyword evidence="7" id="KW-0479">Metal-binding</keyword>
<feature type="binding site" evidence="7">
    <location>
        <position position="146"/>
    </location>
    <ligand>
        <name>Mg(2+)</name>
        <dbReference type="ChEBI" id="CHEBI:18420"/>
    </ligand>
</feature>
<keyword evidence="10" id="KW-1185">Reference proteome</keyword>
<dbReference type="PANTHER" id="PTHR22926:SF3">
    <property type="entry name" value="UNDECAPRENYL-PHOSPHATE ALPHA-N-ACETYLGLUCOSAMINYL 1-PHOSPHATE TRANSFERASE"/>
    <property type="match status" value="1"/>
</dbReference>
<feature type="transmembrane region" description="Helical" evidence="8">
    <location>
        <begin position="234"/>
        <end position="252"/>
    </location>
</feature>
<feature type="transmembrane region" description="Helical" evidence="8">
    <location>
        <begin position="101"/>
        <end position="118"/>
    </location>
</feature>
<keyword evidence="7" id="KW-0460">Magnesium</keyword>
<keyword evidence="6 8" id="KW-0472">Membrane</keyword>
<dbReference type="InterPro" id="IPR000715">
    <property type="entry name" value="Glycosyl_transferase_4"/>
</dbReference>
<dbReference type="GO" id="GO:0016780">
    <property type="term" value="F:phosphotransferase activity, for other substituted phosphate groups"/>
    <property type="evidence" value="ECO:0007669"/>
    <property type="project" value="InterPro"/>
</dbReference>
<evidence type="ECO:0000256" key="8">
    <source>
        <dbReference type="SAM" id="Phobius"/>
    </source>
</evidence>
<proteinExistence type="predicted"/>
<gene>
    <name evidence="9" type="ordered locus">Trebr_0975</name>
</gene>
<feature type="transmembrane region" description="Helical" evidence="8">
    <location>
        <begin position="273"/>
        <end position="304"/>
    </location>
</feature>
<feature type="transmembrane region" description="Helical" evidence="8">
    <location>
        <begin position="153"/>
        <end position="172"/>
    </location>
</feature>
<accession>F4LJL6</accession>
<dbReference type="GO" id="GO:0044038">
    <property type="term" value="P:cell wall macromolecule biosynthetic process"/>
    <property type="evidence" value="ECO:0007669"/>
    <property type="project" value="TreeGrafter"/>
</dbReference>
<comment type="cofactor">
    <cofactor evidence="7">
        <name>Mg(2+)</name>
        <dbReference type="ChEBI" id="CHEBI:18420"/>
    </cofactor>
</comment>
<dbReference type="Proteomes" id="UP000006546">
    <property type="component" value="Chromosome"/>
</dbReference>